<organism evidence="1 2">
    <name type="scientific">Candidatus Accumulibacter phosphatis</name>
    <dbReference type="NCBI Taxonomy" id="327160"/>
    <lineage>
        <taxon>Bacteria</taxon>
        <taxon>Pseudomonadati</taxon>
        <taxon>Pseudomonadota</taxon>
        <taxon>Betaproteobacteria</taxon>
        <taxon>Candidatus Accumulibacter</taxon>
    </lineage>
</organism>
<gene>
    <name evidence="1" type="ORF">AW09_002035</name>
</gene>
<dbReference type="EMBL" id="JDVG02000339">
    <property type="protein sequence ID" value="KFB72758.1"/>
    <property type="molecule type" value="Genomic_DNA"/>
</dbReference>
<sequence>MAASDISVRDTLKLLDGSFEPFAAGVSNGLYAFWLGSGISFGRAPSLRILVGRVVEFVRSRIIHADPNCKFARTLQEILNLASASADERARSKFDEPFASWPDQNTIAGRLVNNYSKLLGLTVDGEDMDYLLWNVIDVGATFADPAMIPDVEHLGLAALSLEGTATEMLSANWDPLVERAVDTLTGGNDALSPTVVARPADLQLPRKKTRLIKFHGCAVKAQGDPGQYRQWLVASNDQVAAFCTQANNQGLVTALTHIVGSKRTLMLGLSAQDSNIQGIFNKAANELTWQLGDPLPSYVFSEQELGMDQRSLLKNVYRDQITGTNLTAVFEAARIQAYAKRLLTALLLDVWSRKLQALISLAPGPLPLAERQHLCAGIVSLRNHLADAAEPELDFIDALLDRFGRACKLLRDGQIECPNVRFEPITNDVVTALPGNPALGALGLREAAVALGLVGMGLSRDDWTVEGEALDRESGVLAVTGKGAAAARTKVYLTASAAGAALLRSEGHLVETESPLLIQSQKLAVPMTRSPRGAAGRTGLPKAREVSISTLLQTSTTAAELYEEFRQELTL</sequence>
<accession>A0A080LVU6</accession>
<dbReference type="Proteomes" id="UP000020077">
    <property type="component" value="Unassembled WGS sequence"/>
</dbReference>
<evidence type="ECO:0000313" key="1">
    <source>
        <dbReference type="EMBL" id="KFB72758.1"/>
    </source>
</evidence>
<proteinExistence type="predicted"/>
<reference evidence="1 2" key="1">
    <citation type="submission" date="2014-02" db="EMBL/GenBank/DDBJ databases">
        <title>Expanding our view of genomic diversity in Candidatus Accumulibacter clades.</title>
        <authorList>
            <person name="Skennerton C.T."/>
            <person name="Barr J.J."/>
            <person name="Slater F.R."/>
            <person name="Bond P.L."/>
            <person name="Tyson G.W."/>
        </authorList>
    </citation>
    <scope>NUCLEOTIDE SEQUENCE [LARGE SCALE GENOMIC DNA]</scope>
    <source>
        <strain evidence="2">BA-91</strain>
    </source>
</reference>
<protein>
    <submittedName>
        <fullName evidence="1">Uncharacterized protein</fullName>
    </submittedName>
</protein>
<name>A0A080LVU6_9PROT</name>
<evidence type="ECO:0000313" key="2">
    <source>
        <dbReference type="Proteomes" id="UP000020077"/>
    </source>
</evidence>
<dbReference type="Pfam" id="PF13289">
    <property type="entry name" value="SIR2_2"/>
    <property type="match status" value="1"/>
</dbReference>
<comment type="caution">
    <text evidence="1">The sequence shown here is derived from an EMBL/GenBank/DDBJ whole genome shotgun (WGS) entry which is preliminary data.</text>
</comment>
<dbReference type="AlphaFoldDB" id="A0A080LVU6"/>